<evidence type="ECO:0000256" key="10">
    <source>
        <dbReference type="ARBA" id="ARBA00023211"/>
    </source>
</evidence>
<evidence type="ECO:0000256" key="7">
    <source>
        <dbReference type="ARBA" id="ARBA00022772"/>
    </source>
</evidence>
<dbReference type="InterPro" id="IPR054157">
    <property type="entry name" value="AGAO-like_N2"/>
</dbReference>
<keyword evidence="7 12" id="KW-0801">TPQ</keyword>
<comment type="caution">
    <text evidence="17">The sequence shown here is derived from an EMBL/GenBank/DDBJ whole genome shotgun (WGS) entry which is preliminary data.</text>
</comment>
<evidence type="ECO:0000256" key="11">
    <source>
        <dbReference type="ARBA" id="ARBA00048032"/>
    </source>
</evidence>
<dbReference type="Proteomes" id="UP001167160">
    <property type="component" value="Unassembled WGS sequence"/>
</dbReference>
<dbReference type="InterPro" id="IPR015802">
    <property type="entry name" value="Cu_amine_oxidase_N3"/>
</dbReference>
<dbReference type="InterPro" id="IPR049948">
    <property type="entry name" value="Cu_Am_ox_TPQ-bd"/>
</dbReference>
<dbReference type="InterPro" id="IPR000269">
    <property type="entry name" value="Cu_amine_oxidase"/>
</dbReference>
<feature type="region of interest" description="Disordered" evidence="13">
    <location>
        <begin position="560"/>
        <end position="583"/>
    </location>
</feature>
<dbReference type="Pfam" id="PF02728">
    <property type="entry name" value="Cu_amine_oxidN3"/>
    <property type="match status" value="1"/>
</dbReference>
<dbReference type="InterPro" id="IPR036460">
    <property type="entry name" value="Cu_amine_oxidase_C_sf"/>
</dbReference>
<keyword evidence="6 12" id="KW-0479">Metal-binding</keyword>
<evidence type="ECO:0000256" key="3">
    <source>
        <dbReference type="ARBA" id="ARBA00001947"/>
    </source>
</evidence>
<proteinExistence type="inferred from homology"/>
<dbReference type="Gene3D" id="3.10.450.40">
    <property type="match status" value="2"/>
</dbReference>
<evidence type="ECO:0000256" key="6">
    <source>
        <dbReference type="ARBA" id="ARBA00022723"/>
    </source>
</evidence>
<protein>
    <recommendedName>
        <fullName evidence="12">Amine oxidase</fullName>
        <ecNumber evidence="12">1.4.3.-</ecNumber>
    </recommendedName>
</protein>
<dbReference type="SUPFAM" id="SSF49998">
    <property type="entry name" value="Amine oxidase catalytic domain"/>
    <property type="match status" value="1"/>
</dbReference>
<dbReference type="EC" id="1.4.3.-" evidence="12"/>
<keyword evidence="10" id="KW-0464">Manganese</keyword>
<comment type="PTM">
    <text evidence="12">Topaquinone (TPQ) is generated by copper-dependent autoxidation of a specific tyrosyl residue.</text>
</comment>
<evidence type="ECO:0000259" key="14">
    <source>
        <dbReference type="Pfam" id="PF01179"/>
    </source>
</evidence>
<evidence type="ECO:0000313" key="18">
    <source>
        <dbReference type="Proteomes" id="UP001167160"/>
    </source>
</evidence>
<evidence type="ECO:0000313" key="17">
    <source>
        <dbReference type="EMBL" id="MCM2578228.1"/>
    </source>
</evidence>
<feature type="domain" description="AGAO-like N2" evidence="16">
    <location>
        <begin position="22"/>
        <end position="93"/>
    </location>
</feature>
<evidence type="ECO:0000256" key="9">
    <source>
        <dbReference type="ARBA" id="ARBA00023008"/>
    </source>
</evidence>
<name>A0ABT0X6S2_9ACTN</name>
<dbReference type="EMBL" id="JAMQGM010000027">
    <property type="protein sequence ID" value="MCM2578228.1"/>
    <property type="molecule type" value="Genomic_DNA"/>
</dbReference>
<feature type="region of interest" description="Disordered" evidence="13">
    <location>
        <begin position="1"/>
        <end position="22"/>
    </location>
</feature>
<keyword evidence="8 12" id="KW-0560">Oxidoreductase</keyword>
<comment type="catalytic activity">
    <reaction evidence="11">
        <text>a primary methyl amine + O2 + H2O = an aldehyde + H2O2 + NH4(+)</text>
        <dbReference type="Rhea" id="RHEA:16153"/>
        <dbReference type="ChEBI" id="CHEBI:15377"/>
        <dbReference type="ChEBI" id="CHEBI:15379"/>
        <dbReference type="ChEBI" id="CHEBI:16240"/>
        <dbReference type="ChEBI" id="CHEBI:17478"/>
        <dbReference type="ChEBI" id="CHEBI:28938"/>
        <dbReference type="ChEBI" id="CHEBI:228804"/>
        <dbReference type="EC" id="1.4.3.21"/>
    </reaction>
</comment>
<evidence type="ECO:0000259" key="15">
    <source>
        <dbReference type="Pfam" id="PF02728"/>
    </source>
</evidence>
<feature type="domain" description="Copper amine oxidase N3-terminal" evidence="15">
    <location>
        <begin position="108"/>
        <end position="208"/>
    </location>
</feature>
<dbReference type="PROSITE" id="PS01165">
    <property type="entry name" value="COPPER_AMINE_OXID_2"/>
    <property type="match status" value="1"/>
</dbReference>
<evidence type="ECO:0000256" key="1">
    <source>
        <dbReference type="ARBA" id="ARBA00001935"/>
    </source>
</evidence>
<evidence type="ECO:0000259" key="16">
    <source>
        <dbReference type="Pfam" id="PF21994"/>
    </source>
</evidence>
<dbReference type="Pfam" id="PF01179">
    <property type="entry name" value="Cu_amine_oxid"/>
    <property type="match status" value="1"/>
</dbReference>
<dbReference type="NCBIfam" id="NF008559">
    <property type="entry name" value="PRK11504.1"/>
    <property type="match status" value="1"/>
</dbReference>
<dbReference type="PROSITE" id="PS01164">
    <property type="entry name" value="COPPER_AMINE_OXID_1"/>
    <property type="match status" value="1"/>
</dbReference>
<feature type="domain" description="Copper amine oxidase catalytic" evidence="14">
    <location>
        <begin position="230"/>
        <end position="634"/>
    </location>
</feature>
<comment type="cofactor">
    <cofactor evidence="1">
        <name>Cu cation</name>
        <dbReference type="ChEBI" id="CHEBI:23378"/>
    </cofactor>
</comment>
<comment type="cofactor">
    <cofactor evidence="12">
        <name>Cu cation</name>
        <dbReference type="ChEBI" id="CHEBI:23378"/>
    </cofactor>
    <text evidence="12">Contains 1 topaquinone per subunit.</text>
</comment>
<evidence type="ECO:0000256" key="12">
    <source>
        <dbReference type="RuleBase" id="RU000672"/>
    </source>
</evidence>
<dbReference type="InterPro" id="IPR016182">
    <property type="entry name" value="Cu_amine_oxidase_N-reg"/>
</dbReference>
<comment type="cofactor">
    <cofactor evidence="2">
        <name>Mn(2+)</name>
        <dbReference type="ChEBI" id="CHEBI:29035"/>
    </cofactor>
</comment>
<evidence type="ECO:0000256" key="8">
    <source>
        <dbReference type="ARBA" id="ARBA00023002"/>
    </source>
</evidence>
<reference evidence="17" key="1">
    <citation type="journal article" date="2023" name="Int. J. Syst. Evol. Microbiol.">
        <title>Streptomyces meridianus sp. nov. isolated from brackish water of the Tagus estuary in Alcochete, Portugal.</title>
        <authorList>
            <person name="Santos J.D.N."/>
            <person name="Klimek D."/>
            <person name="Calusinska M."/>
            <person name="Lobo Da Cunha A."/>
            <person name="Catita J."/>
            <person name="Goncalves H."/>
            <person name="Gonzalez I."/>
            <person name="Reyes F."/>
            <person name="Lage O.M."/>
        </authorList>
    </citation>
    <scope>NUCLEOTIDE SEQUENCE</scope>
    <source>
        <strain evidence="17">MTZ3.1</strain>
    </source>
</reference>
<evidence type="ECO:0000256" key="2">
    <source>
        <dbReference type="ARBA" id="ARBA00001936"/>
    </source>
</evidence>
<dbReference type="InterPro" id="IPR015798">
    <property type="entry name" value="Cu_amine_oxidase_C"/>
</dbReference>
<comment type="subunit">
    <text evidence="5">Homodimer.</text>
</comment>
<evidence type="ECO:0000256" key="13">
    <source>
        <dbReference type="SAM" id="MobiDB-lite"/>
    </source>
</evidence>
<dbReference type="PANTHER" id="PTHR10638:SF86">
    <property type="entry name" value="COPPER AMINE OXIDASE 1-RELATED"/>
    <property type="match status" value="1"/>
</dbReference>
<comment type="similarity">
    <text evidence="4 12">Belongs to the copper/topaquinone oxidase family.</text>
</comment>
<keyword evidence="9 12" id="KW-0186">Copper</keyword>
<comment type="cofactor">
    <cofactor evidence="3">
        <name>Zn(2+)</name>
        <dbReference type="ChEBI" id="CHEBI:29105"/>
    </cofactor>
</comment>
<dbReference type="Pfam" id="PF21994">
    <property type="entry name" value="AGAO-like_N2"/>
    <property type="match status" value="1"/>
</dbReference>
<dbReference type="InterPro" id="IPR049947">
    <property type="entry name" value="Cu_Am_Ox_Cu-bd"/>
</dbReference>
<evidence type="ECO:0000256" key="4">
    <source>
        <dbReference type="ARBA" id="ARBA00007983"/>
    </source>
</evidence>
<accession>A0ABT0X6S2</accession>
<gene>
    <name evidence="17" type="ORF">M1E25_12825</name>
</gene>
<evidence type="ECO:0000256" key="5">
    <source>
        <dbReference type="ARBA" id="ARBA00011738"/>
    </source>
</evidence>
<keyword evidence="18" id="KW-1185">Reference proteome</keyword>
<sequence length="646" mass="70847">MTRPHPDGTAPTPPHPLDPLSADEIGTAREVLDRAGRISTTTRFPLVLLDEPDRHTVASHRPGDPVARRLRVTMLDTATGTGSEALVDVTAGLLLSHRELDPAHDGRPPVLFEEYETCDAIVKADPGWRKAMAERGITDTALAVAAPLAAGNFGIEDESGRRMLRSLTFLRCDESDNPFAHPVAGLVADVDLTEHRVVRLVDTGAVPVPAECGRYEAEFTGPPRTGLRPLEITQPEGPSFRLDGSLLTWQNWSFRIDFNSREGLVLHSVTHRDGDRERPVLDRVSLAEMAVPYAEPDPARNWVCYLDVGEYALGRNANALRLGCDCLGEIRYLDAVVPDDHGRPVTLPDAICIHEEDDGLLWKHSNMFDGFSAESRRSRRLVVSWIATLGNYDYAFYWYFHQDGAIRFEAKATGLLQTTAATPGDGSAHATEVAPGLLAPFHQHLFCVRLDPAVDGPANTVEEIDVVPLPPGPDNPNGNAFTTRTTALTDSADGGRTADTHRGRRWRVTNPGSRNRMGEPVSYTLVPSPGPLLQARAGSSVARRAGYATKHLWVTRRRPERRYPDGDYPNQHPGGAGVPEWTAPGESLERTELTLWHTFGPTHLPRLEEWPVMPVDVSGFALVPTGFFDRNPALDLPRESGGHCHA</sequence>
<dbReference type="Gene3D" id="2.70.98.20">
    <property type="entry name" value="Copper amine oxidase, catalytic domain"/>
    <property type="match status" value="1"/>
</dbReference>
<organism evidence="17 18">
    <name type="scientific">Streptomyces meridianus</name>
    <dbReference type="NCBI Taxonomy" id="2938945"/>
    <lineage>
        <taxon>Bacteria</taxon>
        <taxon>Bacillati</taxon>
        <taxon>Actinomycetota</taxon>
        <taxon>Actinomycetes</taxon>
        <taxon>Kitasatosporales</taxon>
        <taxon>Streptomycetaceae</taxon>
        <taxon>Streptomyces</taxon>
    </lineage>
</organism>
<dbReference type="RefSeq" id="WP_251414402.1">
    <property type="nucleotide sequence ID" value="NZ_JAMQGM010000027.1"/>
</dbReference>
<dbReference type="SUPFAM" id="SSF54416">
    <property type="entry name" value="Amine oxidase N-terminal region"/>
    <property type="match status" value="2"/>
</dbReference>
<dbReference type="PANTHER" id="PTHR10638">
    <property type="entry name" value="COPPER AMINE OXIDASE"/>
    <property type="match status" value="1"/>
</dbReference>